<dbReference type="AlphaFoldDB" id="A0A2T0MM55"/>
<dbReference type="Proteomes" id="UP000238312">
    <property type="component" value="Unassembled WGS sequence"/>
</dbReference>
<accession>A0A2T0MM55</accession>
<sequence>MGLSYLAMVATLLHEIPLQGGDVTDGVVRVGDTVRRPASTSTPAVHALLRHLEAAGFDGAPRVVGMDGLGREILTYLPGTTGLRLESVSDEALAGLALLVRRFHDATAGFPLTMEGWEGGSNDDAEPEVIGHCDVTPDNVVFWAPSVSSSASVGASPSASAVSGSSSASGLVSGSSSASGSGSGAPAAGGGPYGMIDFDLARPTTRLFDIVTTLRHWAPIADPVDRAPLLRTVDVGARLRLFCDAYGVSARERRRLLGLARLRFHRSYAVMRTRAAAGGNWAKMWAGGAGARIRRAAAWLDVHEDELHAHLV</sequence>
<proteinExistence type="predicted"/>
<evidence type="ECO:0000313" key="2">
    <source>
        <dbReference type="Proteomes" id="UP000238312"/>
    </source>
</evidence>
<name>A0A2T0MM55_9ACTN</name>
<dbReference type="InterPro" id="IPR011009">
    <property type="entry name" value="Kinase-like_dom_sf"/>
</dbReference>
<comment type="caution">
    <text evidence="1">The sequence shown here is derived from an EMBL/GenBank/DDBJ whole genome shotgun (WGS) entry which is preliminary data.</text>
</comment>
<gene>
    <name evidence="1" type="ORF">B0I32_122230</name>
</gene>
<keyword evidence="1" id="KW-0418">Kinase</keyword>
<keyword evidence="1" id="KW-0808">Transferase</keyword>
<keyword evidence="2" id="KW-1185">Reference proteome</keyword>
<reference evidence="1 2" key="1">
    <citation type="submission" date="2018-03" db="EMBL/GenBank/DDBJ databases">
        <title>Genomic Encyclopedia of Type Strains, Phase III (KMG-III): the genomes of soil and plant-associated and newly described type strains.</title>
        <authorList>
            <person name="Whitman W."/>
        </authorList>
    </citation>
    <scope>NUCLEOTIDE SEQUENCE [LARGE SCALE GENOMIC DNA]</scope>
    <source>
        <strain evidence="1 2">CGMCC 4.7104</strain>
    </source>
</reference>
<dbReference type="SUPFAM" id="SSF56112">
    <property type="entry name" value="Protein kinase-like (PK-like)"/>
    <property type="match status" value="1"/>
</dbReference>
<dbReference type="GO" id="GO:0016301">
    <property type="term" value="F:kinase activity"/>
    <property type="evidence" value="ECO:0007669"/>
    <property type="project" value="UniProtKB-KW"/>
</dbReference>
<dbReference type="EMBL" id="PVNG01000022">
    <property type="protein sequence ID" value="PRX58767.1"/>
    <property type="molecule type" value="Genomic_DNA"/>
</dbReference>
<organism evidence="1 2">
    <name type="scientific">Nonomuraea fuscirosea</name>
    <dbReference type="NCBI Taxonomy" id="1291556"/>
    <lineage>
        <taxon>Bacteria</taxon>
        <taxon>Bacillati</taxon>
        <taxon>Actinomycetota</taxon>
        <taxon>Actinomycetes</taxon>
        <taxon>Streptosporangiales</taxon>
        <taxon>Streptosporangiaceae</taxon>
        <taxon>Nonomuraea</taxon>
    </lineage>
</organism>
<protein>
    <submittedName>
        <fullName evidence="1">Ser/Thr protein kinase RdoA (MazF antagonist)</fullName>
    </submittedName>
</protein>
<evidence type="ECO:0000313" key="1">
    <source>
        <dbReference type="EMBL" id="PRX58767.1"/>
    </source>
</evidence>